<evidence type="ECO:0000313" key="2">
    <source>
        <dbReference type="Proteomes" id="UP001283361"/>
    </source>
</evidence>
<proteinExistence type="predicted"/>
<gene>
    <name evidence="1" type="ORF">RRG08_024057</name>
</gene>
<comment type="caution">
    <text evidence="1">The sequence shown here is derived from an EMBL/GenBank/DDBJ whole genome shotgun (WGS) entry which is preliminary data.</text>
</comment>
<protein>
    <submittedName>
        <fullName evidence="1">Uncharacterized protein</fullName>
    </submittedName>
</protein>
<dbReference type="AlphaFoldDB" id="A0AAE0ZQP5"/>
<keyword evidence="2" id="KW-1185">Reference proteome</keyword>
<name>A0AAE0ZQP5_9GAST</name>
<accession>A0AAE0ZQP5</accession>
<organism evidence="1 2">
    <name type="scientific">Elysia crispata</name>
    <name type="common">lettuce slug</name>
    <dbReference type="NCBI Taxonomy" id="231223"/>
    <lineage>
        <taxon>Eukaryota</taxon>
        <taxon>Metazoa</taxon>
        <taxon>Spiralia</taxon>
        <taxon>Lophotrochozoa</taxon>
        <taxon>Mollusca</taxon>
        <taxon>Gastropoda</taxon>
        <taxon>Heterobranchia</taxon>
        <taxon>Euthyneura</taxon>
        <taxon>Panpulmonata</taxon>
        <taxon>Sacoglossa</taxon>
        <taxon>Placobranchoidea</taxon>
        <taxon>Plakobranchidae</taxon>
        <taxon>Elysia</taxon>
    </lineage>
</organism>
<dbReference type="EMBL" id="JAWDGP010003588">
    <property type="protein sequence ID" value="KAK3772872.1"/>
    <property type="molecule type" value="Genomic_DNA"/>
</dbReference>
<sequence>MLYILSSPHKNGKDLIIKYFQSGHSFMVSNAEHGETTEEKAWKALQYQRLGRCDNTSNVQIYEDGGYQLHLLDLWVKPACSKATRKAEVILAENIWYLPYSTNAL</sequence>
<evidence type="ECO:0000313" key="1">
    <source>
        <dbReference type="EMBL" id="KAK3772872.1"/>
    </source>
</evidence>
<dbReference type="Proteomes" id="UP001283361">
    <property type="component" value="Unassembled WGS sequence"/>
</dbReference>
<reference evidence="1" key="1">
    <citation type="journal article" date="2023" name="G3 (Bethesda)">
        <title>A reference genome for the long-term kleptoplast-retaining sea slug Elysia crispata morphotype clarki.</title>
        <authorList>
            <person name="Eastman K.E."/>
            <person name="Pendleton A.L."/>
            <person name="Shaikh M.A."/>
            <person name="Suttiyut T."/>
            <person name="Ogas R."/>
            <person name="Tomko P."/>
            <person name="Gavelis G."/>
            <person name="Widhalm J.R."/>
            <person name="Wisecaver J.H."/>
        </authorList>
    </citation>
    <scope>NUCLEOTIDE SEQUENCE</scope>
    <source>
        <strain evidence="1">ECLA1</strain>
    </source>
</reference>